<evidence type="ECO:0000256" key="3">
    <source>
        <dbReference type="ARBA" id="ARBA00022989"/>
    </source>
</evidence>
<dbReference type="PANTHER" id="PTHR23502:SF181">
    <property type="entry name" value="MAJOR FACILITATOR SUPERFAMILY (MFS) PROFILE DOMAIN-CONTAINING PROTEIN"/>
    <property type="match status" value="1"/>
</dbReference>
<name>A0A1L7XPY2_9HELO</name>
<feature type="transmembrane region" description="Helical" evidence="5">
    <location>
        <begin position="178"/>
        <end position="197"/>
    </location>
</feature>
<sequence length="533" mass="58357">MAFHGAQIGSDFEDGNIALDTSTGKHHGIALWPIPSDDPADPIRWSRWLKIVAFLSACMCNFSSNVSGSGLSVSIPQLIQEFRRSENQVNGLLAYNFLFLGIGNLVWVPLAVKFGKRVVLITSITLLFLTLVWCAASTSFESLLAARCFSGFAAAAGESIVPAIVSDIFFFHERATMMATYVIFTTGGTAVGPLIAGYMEQYTGSWRNFVWLSAALAGFNALLLLAAFPEPNFRRPTALQTLHTTEEEKGNVSHTEQGKDTKDIVQDIESKPAALLGVQNVAVSNPSWKKILTTTTKVDVEVNLFKTLLHPVVFLTYPPVVWAIFIYGVALSPQIILIFKFPTLLTPPPYLFGSGEVGLMQIAAIIGFTFACFGGGWVSDIITARRIVRSGGIVYAEQRLLSLVPASWIAPAGCILIAIAGSRLLAWPSLAVGFGMLSFGTVYAPNIAVTYVVDSYPRFAAESLVLINVFKNIVAFVFIFVAVNWIEADGFLQVYMILFMLVCVSILLAIPLYFYGRRWRLAASKSTRHNWFL</sequence>
<gene>
    <name evidence="7" type="ORF">PAC_16896</name>
</gene>
<keyword evidence="2 5" id="KW-0812">Transmembrane</keyword>
<feature type="transmembrane region" description="Helical" evidence="5">
    <location>
        <begin position="359"/>
        <end position="379"/>
    </location>
</feature>
<feature type="transmembrane region" description="Helical" evidence="5">
    <location>
        <begin position="119"/>
        <end position="140"/>
    </location>
</feature>
<comment type="subcellular location">
    <subcellularLocation>
        <location evidence="1">Membrane</location>
        <topology evidence="1">Multi-pass membrane protein</topology>
    </subcellularLocation>
</comment>
<evidence type="ECO:0000256" key="2">
    <source>
        <dbReference type="ARBA" id="ARBA00022692"/>
    </source>
</evidence>
<dbReference type="OrthoDB" id="5215911at2759"/>
<feature type="domain" description="Major facilitator superfamily (MFS) profile" evidence="6">
    <location>
        <begin position="49"/>
        <end position="520"/>
    </location>
</feature>
<reference evidence="7 8" key="1">
    <citation type="submission" date="2016-03" db="EMBL/GenBank/DDBJ databases">
        <authorList>
            <person name="Ploux O."/>
        </authorList>
    </citation>
    <scope>NUCLEOTIDE SEQUENCE [LARGE SCALE GENOMIC DNA]</scope>
    <source>
        <strain evidence="7 8">UAMH 11012</strain>
    </source>
</reference>
<dbReference type="GO" id="GO:0022857">
    <property type="term" value="F:transmembrane transporter activity"/>
    <property type="evidence" value="ECO:0007669"/>
    <property type="project" value="InterPro"/>
</dbReference>
<dbReference type="AlphaFoldDB" id="A0A1L7XPY2"/>
<feature type="transmembrane region" description="Helical" evidence="5">
    <location>
        <begin position="93"/>
        <end position="112"/>
    </location>
</feature>
<keyword evidence="4 5" id="KW-0472">Membrane</keyword>
<evidence type="ECO:0000313" key="8">
    <source>
        <dbReference type="Proteomes" id="UP000184330"/>
    </source>
</evidence>
<organism evidence="7 8">
    <name type="scientific">Phialocephala subalpina</name>
    <dbReference type="NCBI Taxonomy" id="576137"/>
    <lineage>
        <taxon>Eukaryota</taxon>
        <taxon>Fungi</taxon>
        <taxon>Dikarya</taxon>
        <taxon>Ascomycota</taxon>
        <taxon>Pezizomycotina</taxon>
        <taxon>Leotiomycetes</taxon>
        <taxon>Helotiales</taxon>
        <taxon>Mollisiaceae</taxon>
        <taxon>Phialocephala</taxon>
        <taxon>Phialocephala fortinii species complex</taxon>
    </lineage>
</organism>
<dbReference type="SUPFAM" id="SSF103473">
    <property type="entry name" value="MFS general substrate transporter"/>
    <property type="match status" value="1"/>
</dbReference>
<dbReference type="GO" id="GO:0005886">
    <property type="term" value="C:plasma membrane"/>
    <property type="evidence" value="ECO:0007669"/>
    <property type="project" value="TreeGrafter"/>
</dbReference>
<feature type="transmembrane region" description="Helical" evidence="5">
    <location>
        <begin position="426"/>
        <end position="453"/>
    </location>
</feature>
<feature type="transmembrane region" description="Helical" evidence="5">
    <location>
        <begin position="465"/>
        <end position="486"/>
    </location>
</feature>
<feature type="transmembrane region" description="Helical" evidence="5">
    <location>
        <begin position="209"/>
        <end position="228"/>
    </location>
</feature>
<dbReference type="Proteomes" id="UP000184330">
    <property type="component" value="Unassembled WGS sequence"/>
</dbReference>
<evidence type="ECO:0000256" key="4">
    <source>
        <dbReference type="ARBA" id="ARBA00023136"/>
    </source>
</evidence>
<dbReference type="EMBL" id="FJOG01000041">
    <property type="protein sequence ID" value="CZR66997.1"/>
    <property type="molecule type" value="Genomic_DNA"/>
</dbReference>
<evidence type="ECO:0000256" key="5">
    <source>
        <dbReference type="SAM" id="Phobius"/>
    </source>
</evidence>
<evidence type="ECO:0000256" key="1">
    <source>
        <dbReference type="ARBA" id="ARBA00004141"/>
    </source>
</evidence>
<evidence type="ECO:0000259" key="6">
    <source>
        <dbReference type="PROSITE" id="PS50850"/>
    </source>
</evidence>
<keyword evidence="8" id="KW-1185">Reference proteome</keyword>
<feature type="transmembrane region" description="Helical" evidence="5">
    <location>
        <begin position="400"/>
        <end position="420"/>
    </location>
</feature>
<evidence type="ECO:0000313" key="7">
    <source>
        <dbReference type="EMBL" id="CZR66997.1"/>
    </source>
</evidence>
<keyword evidence="3 5" id="KW-1133">Transmembrane helix</keyword>
<dbReference type="InterPro" id="IPR011701">
    <property type="entry name" value="MFS"/>
</dbReference>
<dbReference type="Pfam" id="PF07690">
    <property type="entry name" value="MFS_1"/>
    <property type="match status" value="1"/>
</dbReference>
<dbReference type="InterPro" id="IPR036259">
    <property type="entry name" value="MFS_trans_sf"/>
</dbReference>
<proteinExistence type="predicted"/>
<dbReference type="PANTHER" id="PTHR23502">
    <property type="entry name" value="MAJOR FACILITATOR SUPERFAMILY"/>
    <property type="match status" value="1"/>
</dbReference>
<accession>A0A1L7XPY2</accession>
<protein>
    <submittedName>
        <fullName evidence="7">Related to MFS transporter</fullName>
    </submittedName>
</protein>
<dbReference type="PROSITE" id="PS50850">
    <property type="entry name" value="MFS"/>
    <property type="match status" value="1"/>
</dbReference>
<feature type="transmembrane region" description="Helical" evidence="5">
    <location>
        <begin position="320"/>
        <end position="339"/>
    </location>
</feature>
<feature type="transmembrane region" description="Helical" evidence="5">
    <location>
        <begin position="152"/>
        <end position="171"/>
    </location>
</feature>
<dbReference type="STRING" id="576137.A0A1L7XPY2"/>
<dbReference type="InterPro" id="IPR020846">
    <property type="entry name" value="MFS_dom"/>
</dbReference>
<dbReference type="Gene3D" id="1.20.1250.20">
    <property type="entry name" value="MFS general substrate transporter like domains"/>
    <property type="match status" value="1"/>
</dbReference>
<feature type="transmembrane region" description="Helical" evidence="5">
    <location>
        <begin position="492"/>
        <end position="515"/>
    </location>
</feature>